<reference evidence="3" key="1">
    <citation type="submission" date="2022-10" db="EMBL/GenBank/DDBJ databases">
        <authorList>
            <person name="Chen Y."/>
            <person name="Dougan E. K."/>
            <person name="Chan C."/>
            <person name="Rhodes N."/>
            <person name="Thang M."/>
        </authorList>
    </citation>
    <scope>NUCLEOTIDE SEQUENCE</scope>
</reference>
<gene>
    <name evidence="3" type="ORF">C1SCF055_LOCUS4247</name>
</gene>
<dbReference type="EMBL" id="CAMXCT020000236">
    <property type="protein sequence ID" value="CAL1129361.1"/>
    <property type="molecule type" value="Genomic_DNA"/>
</dbReference>
<keyword evidence="1" id="KW-0040">ANK repeat</keyword>
<accession>A0A9P1BQ89</accession>
<evidence type="ECO:0000256" key="1">
    <source>
        <dbReference type="PROSITE-ProRule" id="PRU00023"/>
    </source>
</evidence>
<dbReference type="Gene3D" id="1.25.40.20">
    <property type="entry name" value="Ankyrin repeat-containing domain"/>
    <property type="match status" value="1"/>
</dbReference>
<organism evidence="3">
    <name type="scientific">Cladocopium goreaui</name>
    <dbReference type="NCBI Taxonomy" id="2562237"/>
    <lineage>
        <taxon>Eukaryota</taxon>
        <taxon>Sar</taxon>
        <taxon>Alveolata</taxon>
        <taxon>Dinophyceae</taxon>
        <taxon>Suessiales</taxon>
        <taxon>Symbiodiniaceae</taxon>
        <taxon>Cladocopium</taxon>
    </lineage>
</organism>
<dbReference type="PROSITE" id="PS50088">
    <property type="entry name" value="ANK_REPEAT"/>
    <property type="match status" value="1"/>
</dbReference>
<dbReference type="EMBL" id="CAMXCT010000236">
    <property type="protein sequence ID" value="CAI3975986.1"/>
    <property type="molecule type" value="Genomic_DNA"/>
</dbReference>
<evidence type="ECO:0000313" key="4">
    <source>
        <dbReference type="EMBL" id="CAL4763298.1"/>
    </source>
</evidence>
<dbReference type="PANTHER" id="PTHR24184:SF11">
    <property type="entry name" value="ANKYRIN REPEAT AND SOCS BOX CONTAINING 3"/>
    <property type="match status" value="1"/>
</dbReference>
<protein>
    <submittedName>
        <fullName evidence="3">Uncharacterized protein</fullName>
    </submittedName>
</protein>
<keyword evidence="5" id="KW-1185">Reference proteome</keyword>
<dbReference type="Proteomes" id="UP001152797">
    <property type="component" value="Unassembled WGS sequence"/>
</dbReference>
<feature type="repeat" description="ANK" evidence="1">
    <location>
        <begin position="84"/>
        <end position="116"/>
    </location>
</feature>
<dbReference type="InterPro" id="IPR036770">
    <property type="entry name" value="Ankyrin_rpt-contain_sf"/>
</dbReference>
<proteinExistence type="predicted"/>
<comment type="caution">
    <text evidence="3">The sequence shown here is derived from an EMBL/GenBank/DDBJ whole genome shotgun (WGS) entry which is preliminary data.</text>
</comment>
<sequence length="164" mass="18684">MAKEAHSLSLVQELESSSTSTDEFASNRKVQRSSSERSSRRREKLRKKREQQLQDFLTLHRFPDAFEPRVTKQKCLPFLRGSEELMYPIHVAAAKGDSKILRLLLDAGVDAAQRTSKGRLAIDLARANGWVEAAEILENPVKPVKVRDMLKSVEAENEYTELYL</sequence>
<reference evidence="4 5" key="2">
    <citation type="submission" date="2024-05" db="EMBL/GenBank/DDBJ databases">
        <authorList>
            <person name="Chen Y."/>
            <person name="Shah S."/>
            <person name="Dougan E. K."/>
            <person name="Thang M."/>
            <person name="Chan C."/>
        </authorList>
    </citation>
    <scope>NUCLEOTIDE SEQUENCE [LARGE SCALE GENOMIC DNA]</scope>
</reference>
<dbReference type="PROSITE" id="PS50297">
    <property type="entry name" value="ANK_REP_REGION"/>
    <property type="match status" value="1"/>
</dbReference>
<dbReference type="EMBL" id="CAMXCT030000236">
    <property type="protein sequence ID" value="CAL4763298.1"/>
    <property type="molecule type" value="Genomic_DNA"/>
</dbReference>
<feature type="region of interest" description="Disordered" evidence="2">
    <location>
        <begin position="1"/>
        <end position="48"/>
    </location>
</feature>
<dbReference type="Pfam" id="PF13857">
    <property type="entry name" value="Ank_5"/>
    <property type="match status" value="1"/>
</dbReference>
<feature type="compositionally biased region" description="Basic residues" evidence="2">
    <location>
        <begin position="39"/>
        <end position="48"/>
    </location>
</feature>
<name>A0A9P1BQ89_9DINO</name>
<dbReference type="SUPFAM" id="SSF48403">
    <property type="entry name" value="Ankyrin repeat"/>
    <property type="match status" value="1"/>
</dbReference>
<feature type="compositionally biased region" description="Low complexity" evidence="2">
    <location>
        <begin position="7"/>
        <end position="21"/>
    </location>
</feature>
<dbReference type="InterPro" id="IPR002110">
    <property type="entry name" value="Ankyrin_rpt"/>
</dbReference>
<evidence type="ECO:0000313" key="3">
    <source>
        <dbReference type="EMBL" id="CAI3975986.1"/>
    </source>
</evidence>
<dbReference type="OrthoDB" id="409837at2759"/>
<dbReference type="PANTHER" id="PTHR24184">
    <property type="entry name" value="SI:CH211-189E2.2"/>
    <property type="match status" value="1"/>
</dbReference>
<evidence type="ECO:0000256" key="2">
    <source>
        <dbReference type="SAM" id="MobiDB-lite"/>
    </source>
</evidence>
<evidence type="ECO:0000313" key="5">
    <source>
        <dbReference type="Proteomes" id="UP001152797"/>
    </source>
</evidence>
<dbReference type="AlphaFoldDB" id="A0A9P1BQ89"/>